<accession>A0A3A8Q9J1</accession>
<dbReference type="GO" id="GO:0009231">
    <property type="term" value="P:riboflavin biosynthetic process"/>
    <property type="evidence" value="ECO:0007669"/>
    <property type="project" value="InterPro"/>
</dbReference>
<gene>
    <name evidence="2" type="ORF">D7V93_14000</name>
</gene>
<feature type="domain" description="Bacterial bifunctional deaminase-reductase C-terminal" evidence="1">
    <location>
        <begin position="56"/>
        <end position="126"/>
    </location>
</feature>
<dbReference type="SUPFAM" id="SSF53597">
    <property type="entry name" value="Dihydrofolate reductase-like"/>
    <property type="match status" value="1"/>
</dbReference>
<evidence type="ECO:0000259" key="1">
    <source>
        <dbReference type="Pfam" id="PF01872"/>
    </source>
</evidence>
<evidence type="ECO:0000313" key="2">
    <source>
        <dbReference type="EMBL" id="RKH59944.1"/>
    </source>
</evidence>
<dbReference type="InterPro" id="IPR002734">
    <property type="entry name" value="RibDG_C"/>
</dbReference>
<organism evidence="2 3">
    <name type="scientific">Corallococcus llansteffanensis</name>
    <dbReference type="NCBI Taxonomy" id="2316731"/>
    <lineage>
        <taxon>Bacteria</taxon>
        <taxon>Pseudomonadati</taxon>
        <taxon>Myxococcota</taxon>
        <taxon>Myxococcia</taxon>
        <taxon>Myxococcales</taxon>
        <taxon>Cystobacterineae</taxon>
        <taxon>Myxococcaceae</taxon>
        <taxon>Corallococcus</taxon>
    </lineage>
</organism>
<evidence type="ECO:0000313" key="3">
    <source>
        <dbReference type="Proteomes" id="UP000272888"/>
    </source>
</evidence>
<keyword evidence="3" id="KW-1185">Reference proteome</keyword>
<reference evidence="3" key="1">
    <citation type="submission" date="2018-09" db="EMBL/GenBank/DDBJ databases">
        <authorList>
            <person name="Livingstone P.G."/>
            <person name="Whitworth D.E."/>
        </authorList>
    </citation>
    <scope>NUCLEOTIDE SEQUENCE [LARGE SCALE GENOMIC DNA]</scope>
    <source>
        <strain evidence="3">CA051B</strain>
    </source>
</reference>
<comment type="caution">
    <text evidence="2">The sequence shown here is derived from an EMBL/GenBank/DDBJ whole genome shotgun (WGS) entry which is preliminary data.</text>
</comment>
<protein>
    <submittedName>
        <fullName evidence="2">Riboflavin biosynthesis protein RibD</fullName>
    </submittedName>
</protein>
<dbReference type="InterPro" id="IPR024072">
    <property type="entry name" value="DHFR-like_dom_sf"/>
</dbReference>
<sequence>MYEVMVYWEFQDPQGDPPDNVFARLWQAMDKLVVSKSLREVRSKRTQLIPELDAASLKQLKLSAQKDLSIAGPTLASSFLAQGLIDEVFIAYAPVAVGGGTPLFKNLQRDIKLELLEQKTFRSGAVFVRYRVNSWLPRYHRPWTLCMKL</sequence>
<dbReference type="GO" id="GO:0008703">
    <property type="term" value="F:5-amino-6-(5-phosphoribosylamino)uracil reductase activity"/>
    <property type="evidence" value="ECO:0007669"/>
    <property type="project" value="InterPro"/>
</dbReference>
<dbReference type="EMBL" id="RAWB01000124">
    <property type="protein sequence ID" value="RKH59944.1"/>
    <property type="molecule type" value="Genomic_DNA"/>
</dbReference>
<name>A0A3A8Q9J1_9BACT</name>
<proteinExistence type="predicted"/>
<dbReference type="Proteomes" id="UP000272888">
    <property type="component" value="Unassembled WGS sequence"/>
</dbReference>
<dbReference type="Gene3D" id="3.40.430.10">
    <property type="entry name" value="Dihydrofolate Reductase, subunit A"/>
    <property type="match status" value="1"/>
</dbReference>
<dbReference type="AlphaFoldDB" id="A0A3A8Q9J1"/>
<dbReference type="Pfam" id="PF01872">
    <property type="entry name" value="RibD_C"/>
    <property type="match status" value="1"/>
</dbReference>